<protein>
    <submittedName>
        <fullName evidence="1">Uncharacterized protein</fullName>
    </submittedName>
</protein>
<organism evidence="1 2">
    <name type="scientific">Acinetobacter celticus</name>
    <dbReference type="NCBI Taxonomy" id="1891224"/>
    <lineage>
        <taxon>Bacteria</taxon>
        <taxon>Pseudomonadati</taxon>
        <taxon>Pseudomonadota</taxon>
        <taxon>Gammaproteobacteria</taxon>
        <taxon>Moraxellales</taxon>
        <taxon>Moraxellaceae</taxon>
        <taxon>Acinetobacter</taxon>
    </lineage>
</organism>
<gene>
    <name evidence="1" type="ORF">BBP83_09225</name>
</gene>
<dbReference type="STRING" id="1891224.BBP83_09225"/>
<name>A0A1C3CVC2_9GAMM</name>
<dbReference type="Proteomes" id="UP000186553">
    <property type="component" value="Unassembled WGS sequence"/>
</dbReference>
<comment type="caution">
    <text evidence="1">The sequence shown here is derived from an EMBL/GenBank/DDBJ whole genome shotgun (WGS) entry which is preliminary data.</text>
</comment>
<reference evidence="1 2" key="1">
    <citation type="submission" date="2016-07" db="EMBL/GenBank/DDBJ databases">
        <title>Acinetobacter sp. ANC 4603.</title>
        <authorList>
            <person name="Radolfova-Krizova L."/>
            <person name="Nemec A."/>
        </authorList>
    </citation>
    <scope>NUCLEOTIDE SEQUENCE [LARGE SCALE GENOMIC DNA]</scope>
    <source>
        <strain evidence="1 2">ANC 4603</strain>
    </source>
</reference>
<keyword evidence="2" id="KW-1185">Reference proteome</keyword>
<dbReference type="RefSeq" id="WP_068888170.1">
    <property type="nucleotide sequence ID" value="NZ_CBCRUU010000004.1"/>
</dbReference>
<evidence type="ECO:0000313" key="2">
    <source>
        <dbReference type="Proteomes" id="UP000186553"/>
    </source>
</evidence>
<dbReference type="OrthoDB" id="6678969at2"/>
<sequence>MSKVGKQGKVAQQSLDLFDPAVQQEQAGDLDFVLKIHDGHLHDLEISSIANLLSALGQIVGIKQASFNTIKEGSTTIAVTVPNDCRSLAMSNVMKDTAAKHRQIARIQKELGKYGYHHAEISYGTLKDNEIYEPKEILYVVPELETEEEFKQQESLDGRLTRLQKGRDKSDHITIILNNGVEVPAQCSHKLLKELHPYFDNDTNLRFEGEATYLSKSNSYQLTLKKYIINKFHVIEDVSLEEWIDDFRAKGASNWSTHDDPIAEWLKERQD</sequence>
<proteinExistence type="predicted"/>
<dbReference type="EMBL" id="MBDL01000010">
    <property type="protein sequence ID" value="ODA12730.1"/>
    <property type="molecule type" value="Genomic_DNA"/>
</dbReference>
<accession>A0A1C3CVC2</accession>
<evidence type="ECO:0000313" key="1">
    <source>
        <dbReference type="EMBL" id="ODA12730.1"/>
    </source>
</evidence>
<dbReference type="AlphaFoldDB" id="A0A1C3CVC2"/>